<dbReference type="AlphaFoldDB" id="A0A5M4B7B7"/>
<sequence>MKKIFFYLCISLFTLIGCNNKEETPTKQKDKEATKERIRNILISNGVDESSIHFFDATEADKKNAIVISSLEEFEQMMKEGRKRDSISRKEYNEFLKRRKADSINRNNQKKSQ</sequence>
<dbReference type="PROSITE" id="PS51257">
    <property type="entry name" value="PROKAR_LIPOPROTEIN"/>
    <property type="match status" value="1"/>
</dbReference>
<reference evidence="2" key="1">
    <citation type="journal article" date="2020" name="Int. J. Syst. Evol. Microbiol.">
        <title>Capnocytophaga felis sp. nov. isolated from the feline oral cavity.</title>
        <authorList>
            <person name="Suzuki M."/>
            <person name="Umeda K."/>
            <person name="Kimura M."/>
            <person name="Imaoka K."/>
            <person name="Morikawa S."/>
            <person name="Maeda K."/>
        </authorList>
    </citation>
    <scope>NUCLEOTIDE SEQUENCE [LARGE SCALE GENOMIC DNA]</scope>
    <source>
        <strain evidence="2">KC07070</strain>
    </source>
</reference>
<evidence type="ECO:0008006" key="3">
    <source>
        <dbReference type="Google" id="ProtNLM"/>
    </source>
</evidence>
<dbReference type="Proteomes" id="UP000398217">
    <property type="component" value="Unassembled WGS sequence"/>
</dbReference>
<organism evidence="1 2">
    <name type="scientific">Capnocytophaga felis</name>
    <dbReference type="NCBI Taxonomy" id="2267611"/>
    <lineage>
        <taxon>Bacteria</taxon>
        <taxon>Pseudomonadati</taxon>
        <taxon>Bacteroidota</taxon>
        <taxon>Flavobacteriia</taxon>
        <taxon>Flavobacteriales</taxon>
        <taxon>Flavobacteriaceae</taxon>
        <taxon>Capnocytophaga</taxon>
    </lineage>
</organism>
<gene>
    <name evidence="1" type="ORF">RCZ01_04770</name>
</gene>
<keyword evidence="2" id="KW-1185">Reference proteome</keyword>
<comment type="caution">
    <text evidence="1">The sequence shown here is derived from an EMBL/GenBank/DDBJ whole genome shotgun (WGS) entry which is preliminary data.</text>
</comment>
<protein>
    <recommendedName>
        <fullName evidence="3">Lipoprotein</fullName>
    </recommendedName>
</protein>
<name>A0A5M4B7B7_9FLAO</name>
<evidence type="ECO:0000313" key="2">
    <source>
        <dbReference type="Proteomes" id="UP000398217"/>
    </source>
</evidence>
<dbReference type="RefSeq" id="WP_155283870.1">
    <property type="nucleotide sequence ID" value="NZ_BLBC01000005.1"/>
</dbReference>
<accession>A0A5M4B7B7</accession>
<dbReference type="EMBL" id="BLBC01000005">
    <property type="protein sequence ID" value="GET45175.1"/>
    <property type="molecule type" value="Genomic_DNA"/>
</dbReference>
<evidence type="ECO:0000313" key="1">
    <source>
        <dbReference type="EMBL" id="GET45175.1"/>
    </source>
</evidence>
<proteinExistence type="predicted"/>